<dbReference type="EMBL" id="SSNZ01000002">
    <property type="protein sequence ID" value="THF51270.1"/>
    <property type="molecule type" value="Genomic_DNA"/>
</dbReference>
<evidence type="ECO:0000256" key="2">
    <source>
        <dbReference type="ARBA" id="ARBA00012438"/>
    </source>
</evidence>
<keyword evidence="3" id="KW-0597">Phosphoprotein</keyword>
<dbReference type="Gene3D" id="1.25.40.10">
    <property type="entry name" value="Tetratricopeptide repeat domain"/>
    <property type="match status" value="2"/>
</dbReference>
<keyword evidence="14" id="KW-1185">Reference proteome</keyword>
<dbReference type="PANTHER" id="PTHR24421">
    <property type="entry name" value="NITRATE/NITRITE SENSOR PROTEIN NARX-RELATED"/>
    <property type="match status" value="1"/>
</dbReference>
<keyword evidence="7" id="KW-0067">ATP-binding</keyword>
<dbReference type="PROSITE" id="PS50005">
    <property type="entry name" value="TPR"/>
    <property type="match status" value="1"/>
</dbReference>
<feature type="repeat" description="TPR" evidence="9">
    <location>
        <begin position="175"/>
        <end position="208"/>
    </location>
</feature>
<dbReference type="PANTHER" id="PTHR24421:SF10">
    <property type="entry name" value="NITRATE_NITRITE SENSOR PROTEIN NARQ"/>
    <property type="match status" value="1"/>
</dbReference>
<dbReference type="Pfam" id="PF02518">
    <property type="entry name" value="HATPase_c"/>
    <property type="match status" value="1"/>
</dbReference>
<keyword evidence="9" id="KW-0802">TPR repeat</keyword>
<dbReference type="InterPro" id="IPR011712">
    <property type="entry name" value="Sig_transdc_His_kin_sub3_dim/P"/>
</dbReference>
<evidence type="ECO:0000256" key="3">
    <source>
        <dbReference type="ARBA" id="ARBA00022553"/>
    </source>
</evidence>
<evidence type="ECO:0000256" key="6">
    <source>
        <dbReference type="ARBA" id="ARBA00022777"/>
    </source>
</evidence>
<comment type="caution">
    <text evidence="13">The sequence shown here is derived from an EMBL/GenBank/DDBJ whole genome shotgun (WGS) entry which is preliminary data.</text>
</comment>
<dbReference type="InterPro" id="IPR005467">
    <property type="entry name" value="His_kinase_dom"/>
</dbReference>
<dbReference type="Gene3D" id="3.30.565.10">
    <property type="entry name" value="Histidine kinase-like ATPase, C-terminal domain"/>
    <property type="match status" value="1"/>
</dbReference>
<dbReference type="Gene3D" id="1.20.5.1930">
    <property type="match status" value="1"/>
</dbReference>
<dbReference type="SUPFAM" id="SSF48452">
    <property type="entry name" value="TPR-like"/>
    <property type="match status" value="1"/>
</dbReference>
<dbReference type="InterPro" id="IPR036890">
    <property type="entry name" value="HATPase_C_sf"/>
</dbReference>
<feature type="transmembrane region" description="Helical" evidence="11">
    <location>
        <begin position="413"/>
        <end position="436"/>
    </location>
</feature>
<organism evidence="13 14">
    <name type="scientific">Flavobacterium supellecticarium</name>
    <dbReference type="NCBI Taxonomy" id="2565924"/>
    <lineage>
        <taxon>Bacteria</taxon>
        <taxon>Pseudomonadati</taxon>
        <taxon>Bacteroidota</taxon>
        <taxon>Flavobacteriia</taxon>
        <taxon>Flavobacteriales</taxon>
        <taxon>Flavobacteriaceae</taxon>
        <taxon>Flavobacterium</taxon>
    </lineage>
</organism>
<dbReference type="GO" id="GO:0005524">
    <property type="term" value="F:ATP binding"/>
    <property type="evidence" value="ECO:0007669"/>
    <property type="project" value="UniProtKB-KW"/>
</dbReference>
<evidence type="ECO:0000256" key="7">
    <source>
        <dbReference type="ARBA" id="ARBA00022840"/>
    </source>
</evidence>
<evidence type="ECO:0000313" key="14">
    <source>
        <dbReference type="Proteomes" id="UP000307507"/>
    </source>
</evidence>
<evidence type="ECO:0000259" key="12">
    <source>
        <dbReference type="PROSITE" id="PS50109"/>
    </source>
</evidence>
<dbReference type="AlphaFoldDB" id="A0A4V3W8H2"/>
<evidence type="ECO:0000256" key="1">
    <source>
        <dbReference type="ARBA" id="ARBA00000085"/>
    </source>
</evidence>
<dbReference type="Pfam" id="PF07730">
    <property type="entry name" value="HisKA_3"/>
    <property type="match status" value="1"/>
</dbReference>
<keyword evidence="4" id="KW-0808">Transferase</keyword>
<evidence type="ECO:0000313" key="13">
    <source>
        <dbReference type="EMBL" id="THF51270.1"/>
    </source>
</evidence>
<dbReference type="InterPro" id="IPR019734">
    <property type="entry name" value="TPR_rpt"/>
</dbReference>
<keyword evidence="6 13" id="KW-0418">Kinase</keyword>
<dbReference type="GO" id="GO:0000155">
    <property type="term" value="F:phosphorelay sensor kinase activity"/>
    <property type="evidence" value="ECO:0007669"/>
    <property type="project" value="InterPro"/>
</dbReference>
<keyword evidence="8" id="KW-0902">Two-component regulatory system</keyword>
<dbReference type="CDD" id="cd16917">
    <property type="entry name" value="HATPase_UhpB-NarQ-NarX-like"/>
    <property type="match status" value="1"/>
</dbReference>
<gene>
    <name evidence="13" type="ORF">E6C50_05725</name>
</gene>
<dbReference type="PROSITE" id="PS50109">
    <property type="entry name" value="HIS_KIN"/>
    <property type="match status" value="1"/>
</dbReference>
<evidence type="ECO:0000256" key="9">
    <source>
        <dbReference type="PROSITE-ProRule" id="PRU00339"/>
    </source>
</evidence>
<dbReference type="SUPFAM" id="SSF55874">
    <property type="entry name" value="ATPase domain of HSP90 chaperone/DNA topoisomerase II/histidine kinase"/>
    <property type="match status" value="1"/>
</dbReference>
<name>A0A4V3W8H2_9FLAO</name>
<keyword evidence="10" id="KW-0175">Coiled coil</keyword>
<dbReference type="EC" id="2.7.13.3" evidence="2"/>
<protein>
    <recommendedName>
        <fullName evidence="2">histidine kinase</fullName>
        <ecNumber evidence="2">2.7.13.3</ecNumber>
    </recommendedName>
</protein>
<dbReference type="Proteomes" id="UP000307507">
    <property type="component" value="Unassembled WGS sequence"/>
</dbReference>
<keyword evidence="11" id="KW-0472">Membrane</keyword>
<evidence type="ECO:0000256" key="10">
    <source>
        <dbReference type="SAM" id="Coils"/>
    </source>
</evidence>
<dbReference type="InterPro" id="IPR050482">
    <property type="entry name" value="Sensor_HK_TwoCompSys"/>
</dbReference>
<keyword evidence="11" id="KW-1133">Transmembrane helix</keyword>
<dbReference type="GO" id="GO:0016020">
    <property type="term" value="C:membrane"/>
    <property type="evidence" value="ECO:0007669"/>
    <property type="project" value="InterPro"/>
</dbReference>
<evidence type="ECO:0000256" key="11">
    <source>
        <dbReference type="SAM" id="Phobius"/>
    </source>
</evidence>
<dbReference type="GO" id="GO:0046983">
    <property type="term" value="F:protein dimerization activity"/>
    <property type="evidence" value="ECO:0007669"/>
    <property type="project" value="InterPro"/>
</dbReference>
<evidence type="ECO:0000256" key="4">
    <source>
        <dbReference type="ARBA" id="ARBA00022679"/>
    </source>
</evidence>
<comment type="catalytic activity">
    <reaction evidence="1">
        <text>ATP + protein L-histidine = ADP + protein N-phospho-L-histidine.</text>
        <dbReference type="EC" id="2.7.13.3"/>
    </reaction>
</comment>
<dbReference type="InterPro" id="IPR011990">
    <property type="entry name" value="TPR-like_helical_dom_sf"/>
</dbReference>
<reference evidence="13 14" key="1">
    <citation type="submission" date="2019-04" db="EMBL/GenBank/DDBJ databases">
        <title>Flavobacterium sp. nov. isolated from construction timber.</title>
        <authorList>
            <person name="Lin S.-Y."/>
            <person name="Chang C.-T."/>
            <person name="Young C.-C."/>
        </authorList>
    </citation>
    <scope>NUCLEOTIDE SEQUENCE [LARGE SCALE GENOMIC DNA]</scope>
    <source>
        <strain evidence="13 14">CC-CTC003</strain>
    </source>
</reference>
<accession>A0A4V3W8H2</accession>
<keyword evidence="5" id="KW-0547">Nucleotide-binding</keyword>
<feature type="domain" description="Histidine kinase" evidence="12">
    <location>
        <begin position="479"/>
        <end position="670"/>
    </location>
</feature>
<dbReference type="InterPro" id="IPR003594">
    <property type="entry name" value="HATPase_dom"/>
</dbReference>
<dbReference type="OrthoDB" id="9778366at2"/>
<sequence length="670" mass="76648">MQRSLYLRKLLWLFLILHGFLFSVTAQQLLPVNEKNYADSLRQIVYSRSADSSKANASFLLSDYWRAKDTVKSRMFLTKGKQLSAKNPYLNALYFFYEGQHLSAIHPEKAQISLYKATQKLMAFRTAASYEAAAAAWYNYGILQRNKKGDPFVINILLNKSIPLAQQSGKSEKMAHYYSQLGTLFMYNAQFDKAEAYNKKAIDLLEKKKPGSSELMLAYLGAVSNFIYKGDSETAKILLDKAKVILEPHKESTQYPYYYYNEGLYLISKGYFNNAIKSIDKGMILAKSLNQSTLLQMLTFRKYDIYLQLEEYKKARDLLVKLLKEGNLSAEVNNRKMFYTQLASVNEKMGNLKEAYQWQTQYSKLSDSINDSKLKEKINELEVQFQNAENQKKITALETDKKEADLAARNNRLFSSLLGASTLFFLSIALLAFAFYRNQKKLSEQKEINHQQQLKELHQQQLLSTTEAMLEGEERERRRVARDLHDGLGGMLAGIKIKLSGEMSHGDKNPNPVEIHKIIGQLDNAVTELRRIARNMMPETLLRFGLETALKDLCESLESQNISISYESFNLDTEMEISTQVIIYRIIQEALSNAIRHANAQNIMVQCSQNGKTFFITVEDDGYGFDKNILNQKKGIGITNIENRAKYLNGTVEIHSAPHEGTTINIELYV</sequence>
<evidence type="ECO:0000256" key="8">
    <source>
        <dbReference type="ARBA" id="ARBA00023012"/>
    </source>
</evidence>
<keyword evidence="11" id="KW-0812">Transmembrane</keyword>
<feature type="coiled-coil region" evidence="10">
    <location>
        <begin position="371"/>
        <end position="398"/>
    </location>
</feature>
<proteinExistence type="predicted"/>
<evidence type="ECO:0000256" key="5">
    <source>
        <dbReference type="ARBA" id="ARBA00022741"/>
    </source>
</evidence>
<dbReference type="RefSeq" id="WP_136402256.1">
    <property type="nucleotide sequence ID" value="NZ_SSNZ01000002.1"/>
</dbReference>